<evidence type="ECO:0000313" key="8">
    <source>
        <dbReference type="Proteomes" id="UP000236161"/>
    </source>
</evidence>
<dbReference type="GO" id="GO:0009867">
    <property type="term" value="P:jasmonic acid mediated signaling pathway"/>
    <property type="evidence" value="ECO:0007669"/>
    <property type="project" value="TreeGrafter"/>
</dbReference>
<name>A0A2I0BA74_9ASPA</name>
<dbReference type="InterPro" id="IPR031307">
    <property type="entry name" value="Ninja_fam"/>
</dbReference>
<comment type="similarity">
    <text evidence="2 4">Belongs to the Ninja family.</text>
</comment>
<dbReference type="InterPro" id="IPR032308">
    <property type="entry name" value="TDBD"/>
</dbReference>
<keyword evidence="3 4" id="KW-0539">Nucleus</keyword>
<evidence type="ECO:0000313" key="7">
    <source>
        <dbReference type="EMBL" id="PKA64713.1"/>
    </source>
</evidence>
<dbReference type="Proteomes" id="UP000236161">
    <property type="component" value="Unassembled WGS sequence"/>
</dbReference>
<dbReference type="STRING" id="1088818.A0A2I0BA74"/>
<dbReference type="EMBL" id="KZ451903">
    <property type="protein sequence ID" value="PKA64713.1"/>
    <property type="molecule type" value="Genomic_DNA"/>
</dbReference>
<feature type="compositionally biased region" description="Basic and acidic residues" evidence="5">
    <location>
        <begin position="204"/>
        <end position="222"/>
    </location>
</feature>
<feature type="region of interest" description="Disordered" evidence="5">
    <location>
        <begin position="340"/>
        <end position="385"/>
    </location>
</feature>
<comment type="subcellular location">
    <subcellularLocation>
        <location evidence="1 4">Nucleus</location>
    </subcellularLocation>
</comment>
<proteinExistence type="inferred from homology"/>
<reference evidence="7 8" key="1">
    <citation type="journal article" date="2017" name="Nature">
        <title>The Apostasia genome and the evolution of orchids.</title>
        <authorList>
            <person name="Zhang G.Q."/>
            <person name="Liu K.W."/>
            <person name="Li Z."/>
            <person name="Lohaus R."/>
            <person name="Hsiao Y.Y."/>
            <person name="Niu S.C."/>
            <person name="Wang J.Y."/>
            <person name="Lin Y.C."/>
            <person name="Xu Q."/>
            <person name="Chen L.J."/>
            <person name="Yoshida K."/>
            <person name="Fujiwara S."/>
            <person name="Wang Z.W."/>
            <person name="Zhang Y.Q."/>
            <person name="Mitsuda N."/>
            <person name="Wang M."/>
            <person name="Liu G.H."/>
            <person name="Pecoraro L."/>
            <person name="Huang H.X."/>
            <person name="Xiao X.J."/>
            <person name="Lin M."/>
            <person name="Wu X.Y."/>
            <person name="Wu W.L."/>
            <person name="Chen Y.Y."/>
            <person name="Chang S.B."/>
            <person name="Sakamoto S."/>
            <person name="Ohme-Takagi M."/>
            <person name="Yagi M."/>
            <person name="Zeng S.J."/>
            <person name="Shen C.Y."/>
            <person name="Yeh C.M."/>
            <person name="Luo Y.B."/>
            <person name="Tsai W.C."/>
            <person name="Van de Peer Y."/>
            <person name="Liu Z.J."/>
        </authorList>
    </citation>
    <scope>NUCLEOTIDE SEQUENCE [LARGE SCALE GENOMIC DNA]</scope>
    <source>
        <strain evidence="8">cv. Shenzhen</strain>
        <tissue evidence="7">Stem</tissue>
    </source>
</reference>
<accession>A0A2I0BA74</accession>
<dbReference type="OrthoDB" id="1936656at2759"/>
<feature type="compositionally biased region" description="Polar residues" evidence="5">
    <location>
        <begin position="72"/>
        <end position="93"/>
    </location>
</feature>
<sequence length="490" mass="52775">MDDEGGLELSLGLSFGGSSSKSKVKCGSSDSQPGEVSGSRFVESNIAVTDSSFKNFKSVLENQDPKGKQKDSPSTQPQENFFTDLAKSSTPVRNFSNDELNSLSHFKKYQELWVSSNNKTIETGEEKSGSGKRKLSLEANNFQNKHEKVMDYADIHEKVSTRAPVVRNALISLATEDGSIGENEDVAESEAEGPTSWLILQGEDNSKLSETSKLEGKNVSRESRDTLKKYGVPLSLMTSSYPVSAKLPSTSNVPNVSFLPSTCVAQMMTNANGESPVALTPNADNIQFAFGYPSTRLPTLEKGSSWAFNSQPQHAPSSTSKEHPGLVQNQERWEVRMKSPQALPHDGKPSDLAIGSTKHVGEPAAQDESKSSHNAQRTKEAKSKPVIEGFISEGPAIRPGIASNLQFGGSGSYPNLPWVSTKGEGPNGKAISGVTYKYNQNQIKIVCACHGTHMSPEEFVQHANTDSANSENNPNLASFPSGNPTNSSQI</sequence>
<evidence type="ECO:0000256" key="3">
    <source>
        <dbReference type="ARBA" id="ARBA00023242"/>
    </source>
</evidence>
<gene>
    <name evidence="7" type="ORF">AXF42_Ash007460</name>
</gene>
<protein>
    <recommendedName>
        <fullName evidence="4">Ninja-family protein</fullName>
    </recommendedName>
    <alternativeName>
        <fullName evidence="4">ABI-binding protein</fullName>
    </alternativeName>
</protein>
<dbReference type="GO" id="GO:0045892">
    <property type="term" value="P:negative regulation of DNA-templated transcription"/>
    <property type="evidence" value="ECO:0007669"/>
    <property type="project" value="TreeGrafter"/>
</dbReference>
<feature type="region of interest" description="Disordered" evidence="5">
    <location>
        <begin position="306"/>
        <end position="327"/>
    </location>
</feature>
<evidence type="ECO:0000256" key="1">
    <source>
        <dbReference type="ARBA" id="ARBA00004123"/>
    </source>
</evidence>
<organism evidence="7 8">
    <name type="scientific">Apostasia shenzhenica</name>
    <dbReference type="NCBI Taxonomy" id="1088818"/>
    <lineage>
        <taxon>Eukaryota</taxon>
        <taxon>Viridiplantae</taxon>
        <taxon>Streptophyta</taxon>
        <taxon>Embryophyta</taxon>
        <taxon>Tracheophyta</taxon>
        <taxon>Spermatophyta</taxon>
        <taxon>Magnoliopsida</taxon>
        <taxon>Liliopsida</taxon>
        <taxon>Asparagales</taxon>
        <taxon>Orchidaceae</taxon>
        <taxon>Apostasioideae</taxon>
        <taxon>Apostasia</taxon>
    </lineage>
</organism>
<evidence type="ECO:0000256" key="5">
    <source>
        <dbReference type="SAM" id="MobiDB-lite"/>
    </source>
</evidence>
<feature type="region of interest" description="Disordered" evidence="5">
    <location>
        <begin position="199"/>
        <end position="222"/>
    </location>
</feature>
<evidence type="ECO:0000259" key="6">
    <source>
        <dbReference type="Pfam" id="PF16135"/>
    </source>
</evidence>
<evidence type="ECO:0000256" key="2">
    <source>
        <dbReference type="ARBA" id="ARBA00006081"/>
    </source>
</evidence>
<dbReference type="PANTHER" id="PTHR31413:SF12">
    <property type="entry name" value="AFP HOMOLOG 2"/>
    <property type="match status" value="1"/>
</dbReference>
<keyword evidence="8" id="KW-1185">Reference proteome</keyword>
<dbReference type="Pfam" id="PF16135">
    <property type="entry name" value="TDBD"/>
    <property type="match status" value="1"/>
</dbReference>
<evidence type="ECO:0000256" key="4">
    <source>
        <dbReference type="RuleBase" id="RU369029"/>
    </source>
</evidence>
<feature type="region of interest" description="Disordered" evidence="5">
    <location>
        <begin position="463"/>
        <end position="490"/>
    </location>
</feature>
<dbReference type="GO" id="GO:0005634">
    <property type="term" value="C:nucleus"/>
    <property type="evidence" value="ECO:0007669"/>
    <property type="project" value="UniProtKB-SubCell"/>
</dbReference>
<feature type="region of interest" description="Disordered" evidence="5">
    <location>
        <begin position="1"/>
        <end position="41"/>
    </location>
</feature>
<dbReference type="PANTHER" id="PTHR31413">
    <property type="entry name" value="AFP HOMOLOG 2"/>
    <property type="match status" value="1"/>
</dbReference>
<feature type="compositionally biased region" description="Basic and acidic residues" evidence="5">
    <location>
        <begin position="367"/>
        <end position="385"/>
    </location>
</feature>
<feature type="compositionally biased region" description="Polar residues" evidence="5">
    <location>
        <begin position="306"/>
        <end position="319"/>
    </location>
</feature>
<feature type="domain" description="Tify" evidence="6">
    <location>
        <begin position="444"/>
        <end position="478"/>
    </location>
</feature>
<dbReference type="AlphaFoldDB" id="A0A2I0BA74"/>
<comment type="function">
    <text evidence="4">Acts as a negative regulator of abscisic acid (ABA) response.</text>
</comment>
<feature type="compositionally biased region" description="Low complexity" evidence="5">
    <location>
        <begin position="7"/>
        <end position="31"/>
    </location>
</feature>
<feature type="region of interest" description="Disordered" evidence="5">
    <location>
        <begin position="57"/>
        <end position="93"/>
    </location>
</feature>